<comment type="caution">
    <text evidence="5">The sequence shown here is derived from an EMBL/GenBank/DDBJ whole genome shotgun (WGS) entry which is preliminary data.</text>
</comment>
<dbReference type="AlphaFoldDB" id="A0A1U7P4U6"/>
<evidence type="ECO:0000256" key="2">
    <source>
        <dbReference type="ARBA" id="ARBA00022801"/>
    </source>
</evidence>
<evidence type="ECO:0000313" key="5">
    <source>
        <dbReference type="EMBL" id="OLV20193.1"/>
    </source>
</evidence>
<name>A0A1U7P4U6_9DEIO</name>
<dbReference type="Proteomes" id="UP000186607">
    <property type="component" value="Unassembled WGS sequence"/>
</dbReference>
<dbReference type="OrthoDB" id="72094at2"/>
<keyword evidence="3 5" id="KW-0269">Exonuclease</keyword>
<dbReference type="InterPro" id="IPR013520">
    <property type="entry name" value="Ribonucl_H"/>
</dbReference>
<dbReference type="CDD" id="cd06127">
    <property type="entry name" value="DEDDh"/>
    <property type="match status" value="1"/>
</dbReference>
<dbReference type="EMBL" id="MSTI01000007">
    <property type="protein sequence ID" value="OLV20193.1"/>
    <property type="molecule type" value="Genomic_DNA"/>
</dbReference>
<accession>A0A1U7P4U6</accession>
<reference evidence="5 6" key="1">
    <citation type="submission" date="2017-01" db="EMBL/GenBank/DDBJ databases">
        <title>Genome Analysis of Deinococcus marmoris KOPRI26562.</title>
        <authorList>
            <person name="Kim J.H."/>
            <person name="Oh H.-M."/>
        </authorList>
    </citation>
    <scope>NUCLEOTIDE SEQUENCE [LARGE SCALE GENOMIC DNA]</scope>
    <source>
        <strain evidence="5 6">KOPRI26562</strain>
    </source>
</reference>
<dbReference type="GO" id="GO:0008408">
    <property type="term" value="F:3'-5' exonuclease activity"/>
    <property type="evidence" value="ECO:0007669"/>
    <property type="project" value="TreeGrafter"/>
</dbReference>
<evidence type="ECO:0000256" key="3">
    <source>
        <dbReference type="ARBA" id="ARBA00022839"/>
    </source>
</evidence>
<dbReference type="InterPro" id="IPR012337">
    <property type="entry name" value="RNaseH-like_sf"/>
</dbReference>
<evidence type="ECO:0000313" key="6">
    <source>
        <dbReference type="Proteomes" id="UP000186607"/>
    </source>
</evidence>
<dbReference type="Gene3D" id="3.30.420.10">
    <property type="entry name" value="Ribonuclease H-like superfamily/Ribonuclease H"/>
    <property type="match status" value="1"/>
</dbReference>
<dbReference type="SUPFAM" id="SSF53098">
    <property type="entry name" value="Ribonuclease H-like"/>
    <property type="match status" value="1"/>
</dbReference>
<dbReference type="SMART" id="SM00479">
    <property type="entry name" value="EXOIII"/>
    <property type="match status" value="1"/>
</dbReference>
<dbReference type="PANTHER" id="PTHR30231">
    <property type="entry name" value="DNA POLYMERASE III SUBUNIT EPSILON"/>
    <property type="match status" value="1"/>
</dbReference>
<protein>
    <submittedName>
        <fullName evidence="5">Exonuclease</fullName>
    </submittedName>
</protein>
<feature type="domain" description="Exonuclease" evidence="4">
    <location>
        <begin position="117"/>
        <end position="288"/>
    </location>
</feature>
<evidence type="ECO:0000256" key="1">
    <source>
        <dbReference type="ARBA" id="ARBA00022722"/>
    </source>
</evidence>
<proteinExistence type="predicted"/>
<keyword evidence="2" id="KW-0378">Hydrolase</keyword>
<sequence>MTLPVHREIPDGLNHKTGLKRLGLSPTGDVLALYEYRTRKGYERCNLYAVAAAAPIDRAGEAQARKTRKLARDARRLELQAHFAEEVATLEAEALSAAQAHWRKGLKKLQRWAAAPNMLILDTETTGLAGQIIEIAVVRLDGTPLVNTLVRPTVAIEEGAHRVHGLTEADLRDAPSWPEVLALLSPVMQGHWCVAFSADFDRRACATSNAAHGLSNPLTDAQFWRCAMNAYAPIGWHWSDYHGEWRWTSLRNACLQQDVPPEAETHRALGGAQALAALMTRLSSAPPELPTTLPDGMTVTEEDVGWSPEEHPDW</sequence>
<keyword evidence="1" id="KW-0540">Nuclease</keyword>
<dbReference type="InterPro" id="IPR036397">
    <property type="entry name" value="RNaseH_sf"/>
</dbReference>
<dbReference type="RefSeq" id="WP_075830146.1">
    <property type="nucleotide sequence ID" value="NZ_MSTI01000007.1"/>
</dbReference>
<gene>
    <name evidence="5" type="ORF">BOO71_0000607</name>
</gene>
<evidence type="ECO:0000259" key="4">
    <source>
        <dbReference type="SMART" id="SM00479"/>
    </source>
</evidence>
<dbReference type="GO" id="GO:0003676">
    <property type="term" value="F:nucleic acid binding"/>
    <property type="evidence" value="ECO:0007669"/>
    <property type="project" value="InterPro"/>
</dbReference>
<dbReference type="PANTHER" id="PTHR30231:SF4">
    <property type="entry name" value="PROTEIN NEN2"/>
    <property type="match status" value="1"/>
</dbReference>
<organism evidence="5 6">
    <name type="scientific">Deinococcus marmoris</name>
    <dbReference type="NCBI Taxonomy" id="249408"/>
    <lineage>
        <taxon>Bacteria</taxon>
        <taxon>Thermotogati</taxon>
        <taxon>Deinococcota</taxon>
        <taxon>Deinococci</taxon>
        <taxon>Deinococcales</taxon>
        <taxon>Deinococcaceae</taxon>
        <taxon>Deinococcus</taxon>
    </lineage>
</organism>
<dbReference type="GO" id="GO:0005829">
    <property type="term" value="C:cytosol"/>
    <property type="evidence" value="ECO:0007669"/>
    <property type="project" value="TreeGrafter"/>
</dbReference>
<keyword evidence="6" id="KW-1185">Reference proteome</keyword>
<dbReference type="STRING" id="249408.BOO71_0000607"/>
<dbReference type="Pfam" id="PF00929">
    <property type="entry name" value="RNase_T"/>
    <property type="match status" value="1"/>
</dbReference>